<name>A0A103XVQ6_CYNCS</name>
<evidence type="ECO:0000313" key="5">
    <source>
        <dbReference type="EMBL" id="KVH97772.1"/>
    </source>
</evidence>
<evidence type="ECO:0000256" key="2">
    <source>
        <dbReference type="PROSITE-ProRule" id="PRU00047"/>
    </source>
</evidence>
<keyword evidence="6" id="KW-1185">Reference proteome</keyword>
<dbReference type="FunFam" id="1.25.40.10:FF:000682">
    <property type="entry name" value="Pentatricopeptide repeat-containing protein At3g16610"/>
    <property type="match status" value="1"/>
</dbReference>
<dbReference type="SMART" id="SM00343">
    <property type="entry name" value="ZnF_C2HC"/>
    <property type="match status" value="4"/>
</dbReference>
<feature type="domain" description="CCHC-type" evidence="4">
    <location>
        <begin position="750"/>
        <end position="763"/>
    </location>
</feature>
<evidence type="ECO:0000313" key="6">
    <source>
        <dbReference type="Proteomes" id="UP000243975"/>
    </source>
</evidence>
<dbReference type="FunFam" id="1.25.40.10:FF:001175">
    <property type="entry name" value="Pentatricopeptide repeat-containing protein At1g19720"/>
    <property type="match status" value="1"/>
</dbReference>
<dbReference type="InterPro" id="IPR011990">
    <property type="entry name" value="TPR-like_helical_dom_sf"/>
</dbReference>
<feature type="repeat" description="PPR" evidence="3">
    <location>
        <begin position="508"/>
        <end position="542"/>
    </location>
</feature>
<organism evidence="5 6">
    <name type="scientific">Cynara cardunculus var. scolymus</name>
    <name type="common">Globe artichoke</name>
    <name type="synonym">Cynara scolymus</name>
    <dbReference type="NCBI Taxonomy" id="59895"/>
    <lineage>
        <taxon>Eukaryota</taxon>
        <taxon>Viridiplantae</taxon>
        <taxon>Streptophyta</taxon>
        <taxon>Embryophyta</taxon>
        <taxon>Tracheophyta</taxon>
        <taxon>Spermatophyta</taxon>
        <taxon>Magnoliopsida</taxon>
        <taxon>eudicotyledons</taxon>
        <taxon>Gunneridae</taxon>
        <taxon>Pentapetalae</taxon>
        <taxon>asterids</taxon>
        <taxon>campanulids</taxon>
        <taxon>Asterales</taxon>
        <taxon>Asteraceae</taxon>
        <taxon>Carduoideae</taxon>
        <taxon>Cardueae</taxon>
        <taxon>Carduinae</taxon>
        <taxon>Cynara</taxon>
    </lineage>
</organism>
<dbReference type="InterPro" id="IPR046848">
    <property type="entry name" value="E_motif"/>
</dbReference>
<dbReference type="PROSITE" id="PS51375">
    <property type="entry name" value="PPR"/>
    <property type="match status" value="6"/>
</dbReference>
<dbReference type="Pfam" id="PF01535">
    <property type="entry name" value="PPR"/>
    <property type="match status" value="3"/>
</dbReference>
<dbReference type="FunFam" id="1.25.40.10:FF:000090">
    <property type="entry name" value="Pentatricopeptide repeat-containing protein, chloroplastic"/>
    <property type="match status" value="1"/>
</dbReference>
<keyword evidence="2" id="KW-0863">Zinc-finger</keyword>
<dbReference type="PROSITE" id="PS50158">
    <property type="entry name" value="ZF_CCHC"/>
    <property type="match status" value="3"/>
</dbReference>
<feature type="repeat" description="PPR" evidence="3">
    <location>
        <begin position="300"/>
        <end position="334"/>
    </location>
</feature>
<dbReference type="PANTHER" id="PTHR47926:SF424">
    <property type="entry name" value="PENTACOTRIPEPTIDE-REPEAT REGION OF PRORP DOMAIN-CONTAINING PROTEIN"/>
    <property type="match status" value="1"/>
</dbReference>
<feature type="domain" description="CCHC-type" evidence="4">
    <location>
        <begin position="718"/>
        <end position="734"/>
    </location>
</feature>
<dbReference type="Gene3D" id="1.25.40.10">
    <property type="entry name" value="Tetratricopeptide repeat domain"/>
    <property type="match status" value="4"/>
</dbReference>
<dbReference type="GO" id="GO:0009451">
    <property type="term" value="P:RNA modification"/>
    <property type="evidence" value="ECO:0007669"/>
    <property type="project" value="InterPro"/>
</dbReference>
<feature type="repeat" description="PPR" evidence="3">
    <location>
        <begin position="98"/>
        <end position="132"/>
    </location>
</feature>
<dbReference type="Pfam" id="PF20431">
    <property type="entry name" value="E_motif"/>
    <property type="match status" value="1"/>
</dbReference>
<reference evidence="5 6" key="1">
    <citation type="journal article" date="2016" name="Sci. Rep.">
        <title>The genome sequence of the outbreeding globe artichoke constructed de novo incorporating a phase-aware low-pass sequencing strategy of F1 progeny.</title>
        <authorList>
            <person name="Scaglione D."/>
            <person name="Reyes-Chin-Wo S."/>
            <person name="Acquadro A."/>
            <person name="Froenicke L."/>
            <person name="Portis E."/>
            <person name="Beitel C."/>
            <person name="Tirone M."/>
            <person name="Mauro R."/>
            <person name="Lo Monaco A."/>
            <person name="Mauromicale G."/>
            <person name="Faccioli P."/>
            <person name="Cattivelli L."/>
            <person name="Rieseberg L."/>
            <person name="Michelmore R."/>
            <person name="Lanteri S."/>
        </authorList>
    </citation>
    <scope>NUCLEOTIDE SEQUENCE [LARGE SCALE GENOMIC DNA]</scope>
    <source>
        <strain evidence="5">2C</strain>
    </source>
</reference>
<protein>
    <submittedName>
        <fullName evidence="5">Pentatricopeptide repeat-containing protein</fullName>
    </submittedName>
</protein>
<dbReference type="EMBL" id="LEKV01003819">
    <property type="protein sequence ID" value="KVH97772.1"/>
    <property type="molecule type" value="Genomic_DNA"/>
</dbReference>
<accession>A0A103XVQ6</accession>
<gene>
    <name evidence="5" type="ORF">Ccrd_000129</name>
</gene>
<dbReference type="NCBIfam" id="TIGR00756">
    <property type="entry name" value="PPR"/>
    <property type="match status" value="6"/>
</dbReference>
<dbReference type="SUPFAM" id="SSF57756">
    <property type="entry name" value="Retrovirus zinc finger-like domains"/>
    <property type="match status" value="2"/>
</dbReference>
<feature type="repeat" description="PPR" evidence="3">
    <location>
        <begin position="438"/>
        <end position="472"/>
    </location>
</feature>
<keyword evidence="2" id="KW-0862">Zinc</keyword>
<evidence type="ECO:0000259" key="4">
    <source>
        <dbReference type="PROSITE" id="PS50158"/>
    </source>
</evidence>
<evidence type="ECO:0000256" key="3">
    <source>
        <dbReference type="PROSITE-ProRule" id="PRU00708"/>
    </source>
</evidence>
<feature type="repeat" description="PPR" evidence="3">
    <location>
        <begin position="473"/>
        <end position="507"/>
    </location>
</feature>
<dbReference type="OMA" id="YSKCGCW"/>
<dbReference type="GO" id="GO:0008270">
    <property type="term" value="F:zinc ion binding"/>
    <property type="evidence" value="ECO:0007669"/>
    <property type="project" value="UniProtKB-KW"/>
</dbReference>
<keyword evidence="2" id="KW-0479">Metal-binding</keyword>
<dbReference type="Pfam" id="PF12854">
    <property type="entry name" value="PPR_1"/>
    <property type="match status" value="1"/>
</dbReference>
<dbReference type="InterPro" id="IPR001878">
    <property type="entry name" value="Znf_CCHC"/>
</dbReference>
<evidence type="ECO:0000256" key="1">
    <source>
        <dbReference type="ARBA" id="ARBA00022737"/>
    </source>
</evidence>
<dbReference type="PANTHER" id="PTHR47926">
    <property type="entry name" value="PENTATRICOPEPTIDE REPEAT-CONTAINING PROTEIN"/>
    <property type="match status" value="1"/>
</dbReference>
<dbReference type="Gene3D" id="4.10.60.10">
    <property type="entry name" value="Zinc finger, CCHC-type"/>
    <property type="match status" value="2"/>
</dbReference>
<feature type="domain" description="CCHC-type" evidence="4">
    <location>
        <begin position="692"/>
        <end position="707"/>
    </location>
</feature>
<dbReference type="InterPro" id="IPR002885">
    <property type="entry name" value="PPR_rpt"/>
</dbReference>
<dbReference type="InterPro" id="IPR046960">
    <property type="entry name" value="PPR_At4g14850-like_plant"/>
</dbReference>
<proteinExistence type="predicted"/>
<sequence>MRRKLSKLVGTGFYTEALSLFSKLHFQSHPLNEFTFPFLLKACSKLKVIPHGQMLHAHLTKTGFNSDIYTATSLTDMYMKFVLLASALKVFDEISQPNTTLINVLVSGFSQNGCYEKSLDVFRRVSEYGLRPDSATIASLLSGCNNAVKDGFQVHCWAIKIGVETDIYVATSLVTMYSNCKDPVTASIVFERICDKNVACYNAFVTGLLQNRIHQPIFEVFKEMLRWSNQNPNSGSFVTILSACSDLKNLKFGRQIHGFLIKLDLLLDVLVGTALLDMYSKCGYWHWAYDIFHELCGFRSLITWNSMISGMMMNGESENAIGLFMMLESDGLKPDSATWNSMISGFTHLGKANEAFLFFRKMQSFGETPGKKSITSLLSACASLSTLVAGKEIHGHSIRTGINYDEFLATALVNMYMKCGRSSWALSVFNQFEIKPKKPVIWNAMISGYGQNGESEAAFEMFEWMKRENVEPNSSTFNCLLSVCSHGGKVEKGLGFFSSMKGYGLVPNSLHYSCMIDILGRSGRINEARELLSKMPEVSGSVLGSLLGASRFHSDLKLGEEMAGLLAEMDPESSTPFVMLSNIYAGEGRWKDMSYDPSEDLFGLSADLQPSSPLKVKEDDEVDNLEIKLAARRKSKRVYQSPSPESLNAKTGLFTNRMKIIHGDPKLHAQRVAAIKKAKGDIDARKRVSFYCKNCGRQGHRRHYCPELDQTSSDRQFRCRLCGEKGHNRRTCKKYETIESDPQNFKQPCCSICGKPGHNRRTCLQQTNSTTAATTTTTIAATETPENSKKRAYSCRLCREEGHNIRTCPSRNTQSVHL</sequence>
<dbReference type="Pfam" id="PF13041">
    <property type="entry name" value="PPR_2"/>
    <property type="match status" value="2"/>
</dbReference>
<dbReference type="GO" id="GO:0003723">
    <property type="term" value="F:RNA binding"/>
    <property type="evidence" value="ECO:0007669"/>
    <property type="project" value="InterPro"/>
</dbReference>
<dbReference type="InterPro" id="IPR036875">
    <property type="entry name" value="Znf_CCHC_sf"/>
</dbReference>
<dbReference type="Proteomes" id="UP000243975">
    <property type="component" value="Unassembled WGS sequence"/>
</dbReference>
<dbReference type="AlphaFoldDB" id="A0A103XVQ6"/>
<comment type="caution">
    <text evidence="5">The sequence shown here is derived from an EMBL/GenBank/DDBJ whole genome shotgun (WGS) entry which is preliminary data.</text>
</comment>
<dbReference type="Gramene" id="KVH97772">
    <property type="protein sequence ID" value="KVH97772"/>
    <property type="gene ID" value="Ccrd_000129"/>
</dbReference>
<keyword evidence="1" id="KW-0677">Repeat</keyword>
<feature type="repeat" description="PPR" evidence="3">
    <location>
        <begin position="335"/>
        <end position="369"/>
    </location>
</feature>